<dbReference type="EMBL" id="QVFV01000001">
    <property type="protein sequence ID" value="RZM82047.1"/>
    <property type="molecule type" value="Genomic_DNA"/>
</dbReference>
<dbReference type="Pfam" id="PF05419">
    <property type="entry name" value="GUN4"/>
    <property type="match status" value="1"/>
</dbReference>
<proteinExistence type="predicted"/>
<sequence>MERILLAVLITGLAIAGEPIHGRAQSPSPDLSPANPRYDIYLNYPDGLRFIYPAGYQVDGATQYTPPSPEAALQVSLDLWKVADYSPFGMMYNATAPTEPPPHISIDIWQNPAGRPLSDWMELATAPGTVTTVAGQGAIAYTATGLYESDVVLFTQANGDVVKLQVEYSDANDPMRQHFQTVVESLTFDTTTSAVIEVDYRRLQDTLRDGDWQAANLETIAILMRLASSYDYTYPHIETDDIADLPCADLQTINTLWSRYSEGRYGLTAQQAIWRSLPTSDPSQRAEQYGDQLGWRLTEPPTADFLSNSLWRSDTELLYTAVAPVGQFPWPGVPSLTTDRMLQNSGPACGSCSVDAMYIQSDRWPDFLNAFMTRVDDCLCAGDTTAPKTL</sequence>
<comment type="caution">
    <text evidence="2">The sequence shown here is derived from an EMBL/GenBank/DDBJ whole genome shotgun (WGS) entry which is preliminary data.</text>
</comment>
<dbReference type="Proteomes" id="UP000292459">
    <property type="component" value="Unassembled WGS sequence"/>
</dbReference>
<dbReference type="InterPro" id="IPR008629">
    <property type="entry name" value="GUN4-like"/>
</dbReference>
<evidence type="ECO:0000313" key="3">
    <source>
        <dbReference type="Proteomes" id="UP000292459"/>
    </source>
</evidence>
<dbReference type="GO" id="GO:0046906">
    <property type="term" value="F:tetrapyrrole binding"/>
    <property type="evidence" value="ECO:0007669"/>
    <property type="project" value="TreeGrafter"/>
</dbReference>
<dbReference type="AlphaFoldDB" id="A0A4Q7EG39"/>
<dbReference type="OrthoDB" id="7915178at2"/>
<evidence type="ECO:0000313" key="2">
    <source>
        <dbReference type="EMBL" id="RZM82047.1"/>
    </source>
</evidence>
<dbReference type="PANTHER" id="PTHR34800">
    <property type="entry name" value="TETRAPYRROLE-BINDING PROTEIN, CHLOROPLASTIC"/>
    <property type="match status" value="1"/>
</dbReference>
<dbReference type="SUPFAM" id="SSF140869">
    <property type="entry name" value="GUN4-like"/>
    <property type="match status" value="1"/>
</dbReference>
<dbReference type="Gene3D" id="1.25.40.620">
    <property type="match status" value="1"/>
</dbReference>
<evidence type="ECO:0000259" key="1">
    <source>
        <dbReference type="Pfam" id="PF05419"/>
    </source>
</evidence>
<protein>
    <recommendedName>
        <fullName evidence="1">GUN4-like domain-containing protein</fullName>
    </recommendedName>
</protein>
<reference evidence="2 3" key="1">
    <citation type="submission" date="2018-11" db="EMBL/GenBank/DDBJ databases">
        <title>Whole genome sequencing of an environmental sample.</title>
        <authorList>
            <person name="Sarangi A.N."/>
            <person name="Singh D."/>
            <person name="Tripathy S."/>
        </authorList>
    </citation>
    <scope>NUCLEOTIDE SEQUENCE [LARGE SCALE GENOMIC DNA]</scope>
    <source>
        <strain evidence="2 3">Lakshadweep</strain>
    </source>
</reference>
<organism evidence="2 3">
    <name type="scientific">Leptolyngbya iicbica LK</name>
    <dbReference type="NCBI Taxonomy" id="2294035"/>
    <lineage>
        <taxon>Bacteria</taxon>
        <taxon>Bacillati</taxon>
        <taxon>Cyanobacteriota</taxon>
        <taxon>Cyanophyceae</taxon>
        <taxon>Leptolyngbyales</taxon>
        <taxon>Leptolyngbyaceae</taxon>
        <taxon>Leptolyngbya group</taxon>
        <taxon>Leptolyngbya</taxon>
        <taxon>Leptolyngbya iicbica</taxon>
    </lineage>
</organism>
<dbReference type="CDD" id="cd16383">
    <property type="entry name" value="GUN4"/>
    <property type="match status" value="1"/>
</dbReference>
<accession>A0A4Q7EG39</accession>
<dbReference type="Gene3D" id="1.10.10.1770">
    <property type="entry name" value="Gun4-like"/>
    <property type="match status" value="1"/>
</dbReference>
<name>A0A4Q7EG39_9CYAN</name>
<dbReference type="InterPro" id="IPR037215">
    <property type="entry name" value="GUN4-like_sf"/>
</dbReference>
<keyword evidence="3" id="KW-1185">Reference proteome</keyword>
<dbReference type="RefSeq" id="WP_052288121.1">
    <property type="nucleotide sequence ID" value="NZ_QVFV01000001.1"/>
</dbReference>
<gene>
    <name evidence="2" type="ORF">DYY88_01925</name>
</gene>
<feature type="domain" description="GUN4-like" evidence="1">
    <location>
        <begin position="197"/>
        <end position="330"/>
    </location>
</feature>
<dbReference type="PANTHER" id="PTHR34800:SF1">
    <property type="entry name" value="TETRAPYRROLE-BINDING PROTEIN, CHLOROPLASTIC"/>
    <property type="match status" value="1"/>
</dbReference>